<proteinExistence type="predicted"/>
<name>A0ABQ3LVA7_9PSEU</name>
<dbReference type="Proteomes" id="UP000635387">
    <property type="component" value="Unassembled WGS sequence"/>
</dbReference>
<evidence type="ECO:0008006" key="3">
    <source>
        <dbReference type="Google" id="ProtNLM"/>
    </source>
</evidence>
<accession>A0ABQ3LVA7</accession>
<gene>
    <name evidence="1" type="ORF">GCM10017790_37530</name>
</gene>
<dbReference type="EMBL" id="BNAY01000004">
    <property type="protein sequence ID" value="GHH19229.1"/>
    <property type="molecule type" value="Genomic_DNA"/>
</dbReference>
<comment type="caution">
    <text evidence="1">The sequence shown here is derived from an EMBL/GenBank/DDBJ whole genome shotgun (WGS) entry which is preliminary data.</text>
</comment>
<protein>
    <recommendedName>
        <fullName evidence="3">Secreted protein</fullName>
    </recommendedName>
</protein>
<keyword evidence="2" id="KW-1185">Reference proteome</keyword>
<organism evidence="1 2">
    <name type="scientific">Amycolatopsis oliviviridis</name>
    <dbReference type="NCBI Taxonomy" id="1471590"/>
    <lineage>
        <taxon>Bacteria</taxon>
        <taxon>Bacillati</taxon>
        <taxon>Actinomycetota</taxon>
        <taxon>Actinomycetes</taxon>
        <taxon>Pseudonocardiales</taxon>
        <taxon>Pseudonocardiaceae</taxon>
        <taxon>Amycolatopsis</taxon>
    </lineage>
</organism>
<evidence type="ECO:0000313" key="1">
    <source>
        <dbReference type="EMBL" id="GHH19229.1"/>
    </source>
</evidence>
<evidence type="ECO:0000313" key="2">
    <source>
        <dbReference type="Proteomes" id="UP000635387"/>
    </source>
</evidence>
<sequence length="109" mass="11804">MIRAARVTLVHKMWATWGQCVDHGVEILWIACECDVDGNPITAGPSSAGVVHKLPTACGFLCTQGKIQKCVYARTASFTTFVVSFRYPAFAALSVLLTSLDGRASRKRA</sequence>
<reference evidence="2" key="1">
    <citation type="journal article" date="2019" name="Int. J. Syst. Evol. Microbiol.">
        <title>The Global Catalogue of Microorganisms (GCM) 10K type strain sequencing project: providing services to taxonomists for standard genome sequencing and annotation.</title>
        <authorList>
            <consortium name="The Broad Institute Genomics Platform"/>
            <consortium name="The Broad Institute Genome Sequencing Center for Infectious Disease"/>
            <person name="Wu L."/>
            <person name="Ma J."/>
        </authorList>
    </citation>
    <scope>NUCLEOTIDE SEQUENCE [LARGE SCALE GENOMIC DNA]</scope>
    <source>
        <strain evidence="2">CGMCC 4.7683</strain>
    </source>
</reference>